<evidence type="ECO:0000313" key="7">
    <source>
        <dbReference type="EMBL" id="MBA2933469.1"/>
    </source>
</evidence>
<dbReference type="Pfam" id="PF00355">
    <property type="entry name" value="Rieske"/>
    <property type="match status" value="1"/>
</dbReference>
<evidence type="ECO:0000256" key="4">
    <source>
        <dbReference type="ARBA" id="ARBA00023004"/>
    </source>
</evidence>
<keyword evidence="3" id="KW-0560">Oxidoreductase</keyword>
<evidence type="ECO:0000256" key="3">
    <source>
        <dbReference type="ARBA" id="ARBA00023002"/>
    </source>
</evidence>
<gene>
    <name evidence="7" type="ORF">HZF05_05100</name>
</gene>
<dbReference type="EMBL" id="JACEIB010000003">
    <property type="protein sequence ID" value="MBA2933469.1"/>
    <property type="molecule type" value="Genomic_DNA"/>
</dbReference>
<evidence type="ECO:0000256" key="2">
    <source>
        <dbReference type="ARBA" id="ARBA00022723"/>
    </source>
</evidence>
<dbReference type="PANTHER" id="PTHR21266">
    <property type="entry name" value="IRON-SULFUR DOMAIN CONTAINING PROTEIN"/>
    <property type="match status" value="1"/>
</dbReference>
<evidence type="ECO:0000313" key="8">
    <source>
        <dbReference type="Proteomes" id="UP000570166"/>
    </source>
</evidence>
<dbReference type="SUPFAM" id="SSF55961">
    <property type="entry name" value="Bet v1-like"/>
    <property type="match status" value="1"/>
</dbReference>
<dbReference type="GO" id="GO:0051213">
    <property type="term" value="F:dioxygenase activity"/>
    <property type="evidence" value="ECO:0007669"/>
    <property type="project" value="UniProtKB-KW"/>
</dbReference>
<dbReference type="Proteomes" id="UP000570166">
    <property type="component" value="Unassembled WGS sequence"/>
</dbReference>
<dbReference type="InterPro" id="IPR036922">
    <property type="entry name" value="Rieske_2Fe-2S_sf"/>
</dbReference>
<dbReference type="Gene3D" id="3.90.380.10">
    <property type="entry name" value="Naphthalene 1,2-dioxygenase Alpha Subunit, Chain A, domain 1"/>
    <property type="match status" value="1"/>
</dbReference>
<dbReference type="SUPFAM" id="SSF50022">
    <property type="entry name" value="ISP domain"/>
    <property type="match status" value="1"/>
</dbReference>
<dbReference type="PANTHER" id="PTHR21266:SF60">
    <property type="entry name" value="3-KETOSTEROID-9-ALPHA-MONOOXYGENASE, OXYGENASE COMPONENT"/>
    <property type="match status" value="1"/>
</dbReference>
<keyword evidence="7" id="KW-0223">Dioxygenase</keyword>
<protein>
    <submittedName>
        <fullName evidence="7">Aromatic ring-hydroxylating dioxygenase subunit alpha</fullName>
    </submittedName>
</protein>
<organism evidence="7 8">
    <name type="scientific">Sphingomonas chungangi</name>
    <dbReference type="NCBI Taxonomy" id="2683589"/>
    <lineage>
        <taxon>Bacteria</taxon>
        <taxon>Pseudomonadati</taxon>
        <taxon>Pseudomonadota</taxon>
        <taxon>Alphaproteobacteria</taxon>
        <taxon>Sphingomonadales</taxon>
        <taxon>Sphingomonadaceae</taxon>
        <taxon>Sphingomonas</taxon>
    </lineage>
</organism>
<keyword evidence="4" id="KW-0408">Iron</keyword>
<dbReference type="InterPro" id="IPR050584">
    <property type="entry name" value="Cholesterol_7-desaturase"/>
</dbReference>
<feature type="domain" description="Rieske" evidence="6">
    <location>
        <begin position="22"/>
        <end position="123"/>
    </location>
</feature>
<keyword evidence="5" id="KW-0411">Iron-sulfur</keyword>
<evidence type="ECO:0000259" key="6">
    <source>
        <dbReference type="PROSITE" id="PS51296"/>
    </source>
</evidence>
<evidence type="ECO:0000256" key="5">
    <source>
        <dbReference type="ARBA" id="ARBA00023014"/>
    </source>
</evidence>
<accession>A0A838L4U0</accession>
<dbReference type="InterPro" id="IPR017941">
    <property type="entry name" value="Rieske_2Fe-2S"/>
</dbReference>
<keyword evidence="8" id="KW-1185">Reference proteome</keyword>
<keyword evidence="1" id="KW-0001">2Fe-2S</keyword>
<evidence type="ECO:0000256" key="1">
    <source>
        <dbReference type="ARBA" id="ARBA00022714"/>
    </source>
</evidence>
<dbReference type="PROSITE" id="PS51296">
    <property type="entry name" value="RIESKE"/>
    <property type="match status" value="1"/>
</dbReference>
<dbReference type="Pfam" id="PF19112">
    <property type="entry name" value="VanA_C"/>
    <property type="match status" value="1"/>
</dbReference>
<dbReference type="RefSeq" id="WP_160363298.1">
    <property type="nucleotide sequence ID" value="NZ_JACEIB010000003.1"/>
</dbReference>
<keyword evidence="2" id="KW-0479">Metal-binding</keyword>
<name>A0A838L4U0_9SPHN</name>
<dbReference type="InterPro" id="IPR044043">
    <property type="entry name" value="VanA_C_cat"/>
</dbReference>
<comment type="caution">
    <text evidence="7">The sequence shown here is derived from an EMBL/GenBank/DDBJ whole genome shotgun (WGS) entry which is preliminary data.</text>
</comment>
<dbReference type="Gene3D" id="2.102.10.10">
    <property type="entry name" value="Rieske [2Fe-2S] iron-sulphur domain"/>
    <property type="match status" value="1"/>
</dbReference>
<dbReference type="GO" id="GO:0051537">
    <property type="term" value="F:2 iron, 2 sulfur cluster binding"/>
    <property type="evidence" value="ECO:0007669"/>
    <property type="project" value="UniProtKB-KW"/>
</dbReference>
<proteinExistence type="predicted"/>
<dbReference type="GO" id="GO:0046872">
    <property type="term" value="F:metal ion binding"/>
    <property type="evidence" value="ECO:0007669"/>
    <property type="project" value="UniProtKB-KW"/>
</dbReference>
<reference evidence="7 8" key="1">
    <citation type="submission" date="2020-07" db="EMBL/GenBank/DDBJ databases">
        <authorList>
            <person name="Sun Q."/>
        </authorList>
    </citation>
    <scope>NUCLEOTIDE SEQUENCE [LARGE SCALE GENOMIC DNA]</scope>
    <source>
        <strain evidence="7 8">CGMCC 1.13654</strain>
    </source>
</reference>
<dbReference type="AlphaFoldDB" id="A0A838L4U0"/>
<sequence length="372" mass="41469">MTAQHEPNCAARATRNYPEEAWWVAGFSEEISGTPIRRMLLDHAVVLYRGASGRVVALEDRCVHRWAPLSMGRPAGDDIVCPYHGFRFGPDGQCVHVPTQRDIPGKAKVRAFEVRESAPFVWIWMGRGEPAEALPATIDWAEDPRWLTMGAALPVDCNYMLIQENVLDLTHFGYLHATTFQQPGWTAPPSEVRTDAGRVGYRQHFTGIRLAPFQAGPTGIGPDKDVERTDWGWFMSPAIHVAGIDIVDPSPGAGRRAAFSSRIVHATTPISPTRSHYWWFFAQDYALDDAQVARDVRAIVDATFEEDKRLLEVIQETISTDVRRDQAVEVSVKADQPGLKARLMLHKMLRPAAQALSSPDMQQPAAARSPRE</sequence>